<evidence type="ECO:0000313" key="2">
    <source>
        <dbReference type="Proteomes" id="UP000439522"/>
    </source>
</evidence>
<protein>
    <submittedName>
        <fullName evidence="1">SIR2 family protein</fullName>
    </submittedName>
</protein>
<dbReference type="RefSeq" id="WP_160611463.1">
    <property type="nucleotide sequence ID" value="NZ_WTZA01000001.1"/>
</dbReference>
<dbReference type="OrthoDB" id="9808492at2"/>
<dbReference type="Pfam" id="PF13289">
    <property type="entry name" value="SIR2_2"/>
    <property type="match status" value="1"/>
</dbReference>
<keyword evidence="2" id="KW-1185">Reference proteome</keyword>
<reference evidence="1 2" key="1">
    <citation type="submission" date="2019-12" db="EMBL/GenBank/DDBJ databases">
        <title>Genomic-based taxomic classification of the family Erythrobacteraceae.</title>
        <authorList>
            <person name="Xu L."/>
        </authorList>
    </citation>
    <scope>NUCLEOTIDE SEQUENCE [LARGE SCALE GENOMIC DNA]</scope>
    <source>
        <strain evidence="1 2">100921-2</strain>
    </source>
</reference>
<accession>A0A6I4TBF0</accession>
<proteinExistence type="predicted"/>
<gene>
    <name evidence="1" type="ORF">GRI40_06395</name>
</gene>
<dbReference type="AlphaFoldDB" id="A0A6I4TBF0"/>
<evidence type="ECO:0000313" key="1">
    <source>
        <dbReference type="EMBL" id="MXO74849.1"/>
    </source>
</evidence>
<comment type="caution">
    <text evidence="1">The sequence shown here is derived from an EMBL/GenBank/DDBJ whole genome shotgun (WGS) entry which is preliminary data.</text>
</comment>
<organism evidence="1 2">
    <name type="scientific">Tsuneonella aeria</name>
    <dbReference type="NCBI Taxonomy" id="1837929"/>
    <lineage>
        <taxon>Bacteria</taxon>
        <taxon>Pseudomonadati</taxon>
        <taxon>Pseudomonadota</taxon>
        <taxon>Alphaproteobacteria</taxon>
        <taxon>Sphingomonadales</taxon>
        <taxon>Erythrobacteraceae</taxon>
        <taxon>Tsuneonella</taxon>
    </lineage>
</organism>
<sequence length="394" mass="42202">MGDLRQILSQGRKRIGVLVGAGAPLSVRVDVAGNLDPAGQALIPGVDALTNMAIAKLSGDQATAAAAIRAELPKGGNIESILSQVRLLQTALGTTPKNGLDGPGYGELGKVICQEIGEIVGADLPSGRTPYHELVAWISGTQRAHAVEVFTTNYDLLLEQAFELAKAPYFDGFTGGHAPFFDPVTVAGNDLPPRWSRVWKLHGSLGWKSENGVVVRSGSRDCTELVYPDHLKYDLTQKQPYAALFERLKRFLLMPDTVLLTTGFSFRDAHICAVLGEALAMNANASVVAFQYQKMEDEEPARKLAFEHPNLSVYASDAAVIGGVLGAWRPGDPPKNWSEIRASFWGDRGGAPAFLLGDFASFCRFCALSHSPDLVRPAEAEPVDPAADPTLTAP</sequence>
<name>A0A6I4TBF0_9SPHN</name>
<dbReference type="EMBL" id="WTZA01000001">
    <property type="protein sequence ID" value="MXO74849.1"/>
    <property type="molecule type" value="Genomic_DNA"/>
</dbReference>
<dbReference type="Proteomes" id="UP000439522">
    <property type="component" value="Unassembled WGS sequence"/>
</dbReference>